<gene>
    <name evidence="1" type="ORF">LEP1GSC024_2790</name>
</gene>
<reference evidence="1 2" key="1">
    <citation type="submission" date="2013-01" db="EMBL/GenBank/DDBJ databases">
        <authorList>
            <person name="Harkins D.M."/>
            <person name="Durkin A.S."/>
            <person name="Brinkac L.M."/>
            <person name="Haft D.H."/>
            <person name="Selengut J.D."/>
            <person name="Sanka R."/>
            <person name="DePew J."/>
            <person name="Purushe J."/>
            <person name="Whelen A.C."/>
            <person name="Vinetz J.M."/>
            <person name="Sutton G.G."/>
            <person name="Nierman W.C."/>
            <person name="Fouts D.E."/>
        </authorList>
    </citation>
    <scope>NUCLEOTIDE SEQUENCE [LARGE SCALE GENOMIC DNA]</scope>
    <source>
        <strain evidence="1 2">2001034031</strain>
    </source>
</reference>
<dbReference type="Proteomes" id="UP000012138">
    <property type="component" value="Unassembled WGS sequence"/>
</dbReference>
<sequence length="59" mass="6752">MFRKNRKFGLRILSLIKLHYLRYAYNVSDKKKSTGKKSPGGTFYLPSLLEGFLRAAAEA</sequence>
<dbReference type="AlphaFoldDB" id="M6Y5X1"/>
<organism evidence="1 2">
    <name type="scientific">Leptospira noguchii str. 2001034031</name>
    <dbReference type="NCBI Taxonomy" id="1193053"/>
    <lineage>
        <taxon>Bacteria</taxon>
        <taxon>Pseudomonadati</taxon>
        <taxon>Spirochaetota</taxon>
        <taxon>Spirochaetia</taxon>
        <taxon>Leptospirales</taxon>
        <taxon>Leptospiraceae</taxon>
        <taxon>Leptospira</taxon>
    </lineage>
</organism>
<name>M6Y5X1_9LEPT</name>
<protein>
    <submittedName>
        <fullName evidence="1">Uncharacterized protein</fullName>
    </submittedName>
</protein>
<proteinExistence type="predicted"/>
<evidence type="ECO:0000313" key="1">
    <source>
        <dbReference type="EMBL" id="EMO87381.1"/>
    </source>
</evidence>
<dbReference type="EMBL" id="AKXB02000152">
    <property type="protein sequence ID" value="EMO87381.1"/>
    <property type="molecule type" value="Genomic_DNA"/>
</dbReference>
<accession>M6Y5X1</accession>
<comment type="caution">
    <text evidence="1">The sequence shown here is derived from an EMBL/GenBank/DDBJ whole genome shotgun (WGS) entry which is preliminary data.</text>
</comment>
<evidence type="ECO:0000313" key="2">
    <source>
        <dbReference type="Proteomes" id="UP000012138"/>
    </source>
</evidence>